<keyword evidence="3" id="KW-1003">Cell membrane</keyword>
<organism evidence="11 12">
    <name type="scientific">Chelonoidis abingdonii</name>
    <name type="common">Abingdon island giant tortoise</name>
    <name type="synonym">Testudo abingdonii</name>
    <dbReference type="NCBI Taxonomy" id="106734"/>
    <lineage>
        <taxon>Eukaryota</taxon>
        <taxon>Metazoa</taxon>
        <taxon>Chordata</taxon>
        <taxon>Craniata</taxon>
        <taxon>Vertebrata</taxon>
        <taxon>Euteleostomi</taxon>
        <taxon>Archelosauria</taxon>
        <taxon>Testudinata</taxon>
        <taxon>Testudines</taxon>
        <taxon>Cryptodira</taxon>
        <taxon>Durocryptodira</taxon>
        <taxon>Testudinoidea</taxon>
        <taxon>Testudinidae</taxon>
        <taxon>Chelonoidis</taxon>
    </lineage>
</organism>
<comment type="subcellular location">
    <subcellularLocation>
        <location evidence="2">Cell membrane</location>
    </subcellularLocation>
    <subcellularLocation>
        <location evidence="1">Endosome</location>
    </subcellularLocation>
</comment>
<dbReference type="InterPro" id="IPR055285">
    <property type="entry name" value="ANKRD13_C"/>
</dbReference>
<keyword evidence="5" id="KW-0967">Endosome</keyword>
<dbReference type="PROSITE" id="PS50088">
    <property type="entry name" value="ANK_REPEAT"/>
    <property type="match status" value="1"/>
</dbReference>
<keyword evidence="4" id="KW-0677">Repeat</keyword>
<evidence type="ECO:0000256" key="8">
    <source>
        <dbReference type="PROSITE-ProRule" id="PRU00023"/>
    </source>
</evidence>
<dbReference type="GO" id="GO:0005768">
    <property type="term" value="C:endosome"/>
    <property type="evidence" value="ECO:0007669"/>
    <property type="project" value="UniProtKB-SubCell"/>
</dbReference>
<dbReference type="InterPro" id="IPR021832">
    <property type="entry name" value="ANKRD13"/>
</dbReference>
<evidence type="ECO:0000256" key="5">
    <source>
        <dbReference type="ARBA" id="ARBA00022753"/>
    </source>
</evidence>
<dbReference type="InterPro" id="IPR002110">
    <property type="entry name" value="Ankyrin_rpt"/>
</dbReference>
<feature type="repeat" description="ANK" evidence="8">
    <location>
        <begin position="38"/>
        <end position="70"/>
    </location>
</feature>
<dbReference type="PANTHER" id="PTHR12447:SF2">
    <property type="entry name" value="ANKYRIN REPEAT DOMAIN-CONTAINING PROTEIN 13D"/>
    <property type="match status" value="1"/>
</dbReference>
<evidence type="ECO:0000313" key="11">
    <source>
        <dbReference type="Ensembl" id="ENSCABP00000014906.1"/>
    </source>
</evidence>
<evidence type="ECO:0000256" key="9">
    <source>
        <dbReference type="SAM" id="MobiDB-lite"/>
    </source>
</evidence>
<evidence type="ECO:0000256" key="7">
    <source>
        <dbReference type="ARBA" id="ARBA00024956"/>
    </source>
</evidence>
<dbReference type="Pfam" id="PF11904">
    <property type="entry name" value="ANKRD13_C"/>
    <property type="match status" value="1"/>
</dbReference>
<evidence type="ECO:0000256" key="4">
    <source>
        <dbReference type="ARBA" id="ARBA00022737"/>
    </source>
</evidence>
<dbReference type="GO" id="GO:0005886">
    <property type="term" value="C:plasma membrane"/>
    <property type="evidence" value="ECO:0007669"/>
    <property type="project" value="UniProtKB-SubCell"/>
</dbReference>
<name>A0A8C0GZD1_CHEAB</name>
<dbReference type="GO" id="GO:0002091">
    <property type="term" value="P:negative regulation of receptor internalization"/>
    <property type="evidence" value="ECO:0007669"/>
    <property type="project" value="UniProtKB-ARBA"/>
</dbReference>
<dbReference type="Gene3D" id="1.25.40.20">
    <property type="entry name" value="Ankyrin repeat-containing domain"/>
    <property type="match status" value="1"/>
</dbReference>
<reference evidence="11" key="1">
    <citation type="submission" date="2025-08" db="UniProtKB">
        <authorList>
            <consortium name="Ensembl"/>
        </authorList>
    </citation>
    <scope>IDENTIFICATION</scope>
</reference>
<keyword evidence="12" id="KW-1185">Reference proteome</keyword>
<accession>A0A8C0GZD1</accession>
<evidence type="ECO:0000259" key="10">
    <source>
        <dbReference type="Pfam" id="PF11904"/>
    </source>
</evidence>
<dbReference type="InterPro" id="IPR036770">
    <property type="entry name" value="Ankyrin_rpt-contain_sf"/>
</dbReference>
<keyword evidence="8" id="KW-0040">ANK repeat</keyword>
<sequence>PLNPRRGPPSHCPLGHGGCTAVNPAVPVQHDIELIDPRGRTPLELAVSLGNLESAQVLLRHNANVGRENANGWTVLQEAVSTGDPEMVQLVLQYRDYQRATNRLAGIPELLNKLRKAPDFYVEMKWEFTSWVPLVSKVCPSDVYRVWKRGESLRVDTTLLGFEHMTWQRGRRSYIFKGEEEGAVVMEVDHDKQVVYTETLSLALHEPELMLAAMQPTEEHVASRLTSPIVSTHLDTKNIAFERNKSGIWGWRSEKMEVISGYEAKVYSASNVELITKTRTEHLSDQDKSRTKGSKTPFQSFLGIAQQHASHNGAPVLQSATLTNPTAITPEEYFDSSFNLEARNIGRPIEMSSKVQRFKATLWLCEDHPLSLVEQVTPIIDLMAISNAHFAKLRDFITLKLPPGFPVKIEIPLFHVLNARITFSNLCGCDESLSSVRVCGPVPSSSPGHTREPGCGQTGERPAGSNKNDQRF</sequence>
<evidence type="ECO:0000313" key="12">
    <source>
        <dbReference type="Proteomes" id="UP000694404"/>
    </source>
</evidence>
<evidence type="ECO:0000256" key="3">
    <source>
        <dbReference type="ARBA" id="ARBA00022475"/>
    </source>
</evidence>
<dbReference type="PANTHER" id="PTHR12447">
    <property type="entry name" value="ANKYRIN REPEAT DOMAIN-CONTAINING PROTEIN 13"/>
    <property type="match status" value="1"/>
</dbReference>
<reference evidence="11" key="2">
    <citation type="submission" date="2025-09" db="UniProtKB">
        <authorList>
            <consortium name="Ensembl"/>
        </authorList>
    </citation>
    <scope>IDENTIFICATION</scope>
</reference>
<dbReference type="AlphaFoldDB" id="A0A8C0GZD1"/>
<dbReference type="SMART" id="SM00248">
    <property type="entry name" value="ANK"/>
    <property type="match status" value="2"/>
</dbReference>
<proteinExistence type="predicted"/>
<feature type="domain" description="Ankyrin repeat" evidence="10">
    <location>
        <begin position="154"/>
        <end position="438"/>
    </location>
</feature>
<dbReference type="SUPFAM" id="SSF48403">
    <property type="entry name" value="Ankyrin repeat"/>
    <property type="match status" value="1"/>
</dbReference>
<evidence type="ECO:0000256" key="1">
    <source>
        <dbReference type="ARBA" id="ARBA00004177"/>
    </source>
</evidence>
<dbReference type="GO" id="GO:0140036">
    <property type="term" value="F:ubiquitin-modified protein reader activity"/>
    <property type="evidence" value="ECO:0007669"/>
    <property type="project" value="UniProtKB-ARBA"/>
</dbReference>
<dbReference type="Pfam" id="PF12796">
    <property type="entry name" value="Ank_2"/>
    <property type="match status" value="1"/>
</dbReference>
<protein>
    <submittedName>
        <fullName evidence="11">Ankyrin repeat domain 13D</fullName>
    </submittedName>
</protein>
<dbReference type="GeneTree" id="ENSGT00950000182928"/>
<dbReference type="GO" id="GO:0048471">
    <property type="term" value="C:perinuclear region of cytoplasm"/>
    <property type="evidence" value="ECO:0007669"/>
    <property type="project" value="UniProtKB-ARBA"/>
</dbReference>
<keyword evidence="6" id="KW-0472">Membrane</keyword>
<evidence type="ECO:0000256" key="6">
    <source>
        <dbReference type="ARBA" id="ARBA00023136"/>
    </source>
</evidence>
<dbReference type="Proteomes" id="UP000694404">
    <property type="component" value="Unplaced"/>
</dbReference>
<dbReference type="PROSITE" id="PS50297">
    <property type="entry name" value="ANK_REP_REGION"/>
    <property type="match status" value="1"/>
</dbReference>
<feature type="region of interest" description="Disordered" evidence="9">
    <location>
        <begin position="440"/>
        <end position="472"/>
    </location>
</feature>
<dbReference type="FunFam" id="1.25.40.20:FF:000057">
    <property type="entry name" value="Ankyrin repeat domain-containing protein 13B"/>
    <property type="match status" value="1"/>
</dbReference>
<evidence type="ECO:0000256" key="2">
    <source>
        <dbReference type="ARBA" id="ARBA00004236"/>
    </source>
</evidence>
<dbReference type="Ensembl" id="ENSCABT00000016328.1">
    <property type="protein sequence ID" value="ENSCABP00000014906.1"/>
    <property type="gene ID" value="ENSCABG00000010975.1"/>
</dbReference>
<comment type="function">
    <text evidence="7">Ubiquitin-binding protein that specifically recognizes and binds 'Lys-63'-linked ubiquitin. Does not bind 'Lys-48'-linked ubiquitin. Positively regulates the internalization of ligand-activated EGFR by binding to the Ub moiety of ubiquitinated EGFR at the cell membrane.</text>
</comment>
<gene>
    <name evidence="11" type="primary">ANKRD13D</name>
</gene>